<sequence length="363" mass="38905">MITTALFPNRYIQGFNAIENSLGEELARLGKKALLLESPSAHKNLSKTIEKSLSDKIESVVDIFNRECSDEEITRIIELAKSQNIDVIVGIGGGKVIDTAKAVAATIHYPCVVVPTLASTDAPCSALSVIYTSTGEFKRYFVLPRNPDVVLVDSKVIANAPARFLVAGMGDALATWFEAEDCRQSKAGNMSGRPGPMTAFALAKFCFEILLKYGVQAKNACEQKVVTSALEHVIEANTLLSGLGFESGGLSAAHAIHNGFTALEATHDYWHGEKVAFGTLAMLMLIDSDPQMIETVYDFCQSVGLPITLAEIGLANVSDDDLMQVAILACAQGESIYNSPAEINPDTVFAAIKAANAEGLRRK</sequence>
<feature type="binding site" evidence="11">
    <location>
        <position position="125"/>
    </location>
    <ligand>
        <name>NAD(+)</name>
        <dbReference type="ChEBI" id="CHEBI:57540"/>
    </ligand>
</feature>
<evidence type="ECO:0000256" key="4">
    <source>
        <dbReference type="ARBA" id="ARBA00023027"/>
    </source>
</evidence>
<organism evidence="13 14">
    <name type="scientific">Gilliamella apis</name>
    <dbReference type="NCBI Taxonomy" id="1970738"/>
    <lineage>
        <taxon>Bacteria</taxon>
        <taxon>Pseudomonadati</taxon>
        <taxon>Pseudomonadota</taxon>
        <taxon>Gammaproteobacteria</taxon>
        <taxon>Orbales</taxon>
        <taxon>Orbaceae</taxon>
        <taxon>Gilliamella</taxon>
    </lineage>
</organism>
<keyword evidence="3 13" id="KW-0560">Oxidoreductase</keyword>
<dbReference type="GO" id="GO:0046872">
    <property type="term" value="F:metal ion binding"/>
    <property type="evidence" value="ECO:0007669"/>
    <property type="project" value="UniProtKB-KW"/>
</dbReference>
<dbReference type="Gene3D" id="3.40.50.1970">
    <property type="match status" value="1"/>
</dbReference>
<feature type="binding site" evidence="11">
    <location>
        <position position="127"/>
    </location>
    <ligand>
        <name>NAD(+)</name>
        <dbReference type="ChEBI" id="CHEBI:57540"/>
    </ligand>
</feature>
<evidence type="ECO:0000256" key="7">
    <source>
        <dbReference type="ARBA" id="ARBA00040132"/>
    </source>
</evidence>
<feature type="binding site" evidence="9">
    <location>
        <position position="254"/>
    </location>
    <ligand>
        <name>glycerol</name>
        <dbReference type="ChEBI" id="CHEBI:17754"/>
    </ligand>
</feature>
<evidence type="ECO:0000256" key="2">
    <source>
        <dbReference type="ARBA" id="ARBA00022723"/>
    </source>
</evidence>
<proteinExistence type="inferred from homology"/>
<evidence type="ECO:0000256" key="5">
    <source>
        <dbReference type="ARBA" id="ARBA00037918"/>
    </source>
</evidence>
<evidence type="ECO:0000256" key="3">
    <source>
        <dbReference type="ARBA" id="ARBA00023002"/>
    </source>
</evidence>
<evidence type="ECO:0000256" key="8">
    <source>
        <dbReference type="ARBA" id="ARBA00049006"/>
    </source>
</evidence>
<keyword evidence="2 9" id="KW-0479">Metal-binding</keyword>
<comment type="catalytic activity">
    <reaction evidence="8">
        <text>glycerol + NAD(+) = dihydroxyacetone + NADH + H(+)</text>
        <dbReference type="Rhea" id="RHEA:13769"/>
        <dbReference type="ChEBI" id="CHEBI:15378"/>
        <dbReference type="ChEBI" id="CHEBI:16016"/>
        <dbReference type="ChEBI" id="CHEBI:17754"/>
        <dbReference type="ChEBI" id="CHEBI:57540"/>
        <dbReference type="ChEBI" id="CHEBI:57945"/>
        <dbReference type="EC" id="1.1.1.6"/>
    </reaction>
</comment>
<dbReference type="CDD" id="cd08170">
    <property type="entry name" value="GlyDH"/>
    <property type="match status" value="1"/>
</dbReference>
<feature type="binding site" evidence="10">
    <location>
        <position position="121"/>
    </location>
    <ligand>
        <name>glycerol</name>
        <dbReference type="ChEBI" id="CHEBI:17754"/>
    </ligand>
</feature>
<keyword evidence="14" id="KW-1185">Reference proteome</keyword>
<dbReference type="InterPro" id="IPR001670">
    <property type="entry name" value="ADH_Fe/GldA"/>
</dbReference>
<dbReference type="EMBL" id="QGLO01000008">
    <property type="protein sequence ID" value="PXY90019.1"/>
    <property type="molecule type" value="Genomic_DNA"/>
</dbReference>
<dbReference type="Gene3D" id="1.20.1090.10">
    <property type="entry name" value="Dehydroquinate synthase-like - alpha domain"/>
    <property type="match status" value="1"/>
</dbReference>
<dbReference type="PROSITE" id="PS00060">
    <property type="entry name" value="ADH_IRON_2"/>
    <property type="match status" value="1"/>
</dbReference>
<protein>
    <recommendedName>
        <fullName evidence="7">Glycerol dehydrogenase</fullName>
        <ecNumber evidence="6">1.1.1.6</ecNumber>
    </recommendedName>
</protein>
<dbReference type="PIRSF" id="PIRSF000112">
    <property type="entry name" value="Glycerol_dehydrogenase"/>
    <property type="match status" value="1"/>
</dbReference>
<feature type="binding site" evidence="9">
    <location>
        <position position="271"/>
    </location>
    <ligand>
        <name>glycerol</name>
        <dbReference type="ChEBI" id="CHEBI:17754"/>
    </ligand>
</feature>
<comment type="pathway">
    <text evidence="5">Polyol metabolism; glycerol fermentation; glycerone phosphate from glycerol (oxidative route): step 1/2.</text>
</comment>
<dbReference type="PANTHER" id="PTHR43616">
    <property type="entry name" value="GLYCEROL DEHYDROGENASE"/>
    <property type="match status" value="1"/>
</dbReference>
<keyword evidence="4 11" id="KW-0520">NAD</keyword>
<evidence type="ECO:0000313" key="13">
    <source>
        <dbReference type="EMBL" id="PXY90019.1"/>
    </source>
</evidence>
<feature type="binding site" evidence="11">
    <location>
        <begin position="94"/>
        <end position="98"/>
    </location>
    <ligand>
        <name>NAD(+)</name>
        <dbReference type="ChEBI" id="CHEBI:57540"/>
    </ligand>
</feature>
<evidence type="ECO:0000256" key="6">
    <source>
        <dbReference type="ARBA" id="ARBA00039147"/>
    </source>
</evidence>
<reference evidence="13 14" key="1">
    <citation type="submission" date="2018-05" db="EMBL/GenBank/DDBJ databases">
        <title>Reference genomes for bee gut microbiota database.</title>
        <authorList>
            <person name="Ellegaard K.M."/>
        </authorList>
    </citation>
    <scope>NUCLEOTIDE SEQUENCE [LARGE SCALE GENOMIC DNA]</scope>
    <source>
        <strain evidence="13 14">ESL0172</strain>
    </source>
</reference>
<dbReference type="Proteomes" id="UP000247673">
    <property type="component" value="Unassembled WGS sequence"/>
</dbReference>
<feature type="binding site" evidence="11">
    <location>
        <position position="131"/>
    </location>
    <ligand>
        <name>NAD(+)</name>
        <dbReference type="ChEBI" id="CHEBI:57540"/>
    </ligand>
</feature>
<feature type="binding site" evidence="11">
    <location>
        <begin position="116"/>
        <end position="119"/>
    </location>
    <ligand>
        <name>NAD(+)</name>
        <dbReference type="ChEBI" id="CHEBI:57540"/>
    </ligand>
</feature>
<feature type="domain" description="Alcohol dehydrogenase iron-type/glycerol dehydrogenase GldA" evidence="12">
    <location>
        <begin position="8"/>
        <end position="153"/>
    </location>
</feature>
<evidence type="ECO:0000256" key="1">
    <source>
        <dbReference type="ARBA" id="ARBA00007358"/>
    </source>
</evidence>
<comment type="caution">
    <text evidence="13">The sequence shown here is derived from an EMBL/GenBank/DDBJ whole genome shotgun (WGS) entry which is preliminary data.</text>
</comment>
<dbReference type="RefSeq" id="WP_110448547.1">
    <property type="nucleotide sequence ID" value="NZ_CP132381.1"/>
</dbReference>
<name>A0A2V4DSP1_9GAMM</name>
<evidence type="ECO:0000256" key="9">
    <source>
        <dbReference type="PIRSR" id="PIRSR000112-1"/>
    </source>
</evidence>
<dbReference type="NCBIfam" id="NF006941">
    <property type="entry name" value="PRK09423.1"/>
    <property type="match status" value="1"/>
</dbReference>
<gene>
    <name evidence="13" type="primary">gldA</name>
    <name evidence="13" type="ORF">DKK78_10315</name>
</gene>
<dbReference type="Pfam" id="PF00465">
    <property type="entry name" value="Fe-ADH"/>
    <property type="match status" value="1"/>
</dbReference>
<dbReference type="GO" id="GO:0008888">
    <property type="term" value="F:glycerol dehydrogenase (NAD+) activity"/>
    <property type="evidence" value="ECO:0007669"/>
    <property type="project" value="UniProtKB-EC"/>
</dbReference>
<feature type="binding site" evidence="9">
    <location>
        <position position="171"/>
    </location>
    <ligand>
        <name>glycerol</name>
        <dbReference type="ChEBI" id="CHEBI:17754"/>
    </ligand>
</feature>
<evidence type="ECO:0000256" key="10">
    <source>
        <dbReference type="PIRSR" id="PIRSR000112-2"/>
    </source>
</evidence>
<comment type="cofactor">
    <cofactor evidence="9">
        <name>Zn(2+)</name>
        <dbReference type="ChEBI" id="CHEBI:29105"/>
    </cofactor>
    <text evidence="9">Binds 1 zinc ion per subunit.</text>
</comment>
<evidence type="ECO:0000313" key="14">
    <source>
        <dbReference type="Proteomes" id="UP000247673"/>
    </source>
</evidence>
<dbReference type="PANTHER" id="PTHR43616:SF5">
    <property type="entry name" value="GLYCEROL DEHYDROGENASE 1"/>
    <property type="match status" value="1"/>
</dbReference>
<dbReference type="EC" id="1.1.1.6" evidence="6"/>
<dbReference type="PROSITE" id="PS00913">
    <property type="entry name" value="ADH_IRON_1"/>
    <property type="match status" value="1"/>
</dbReference>
<dbReference type="GO" id="GO:0005829">
    <property type="term" value="C:cytosol"/>
    <property type="evidence" value="ECO:0007669"/>
    <property type="project" value="TreeGrafter"/>
</dbReference>
<dbReference type="OrthoDB" id="9815791at2"/>
<dbReference type="SUPFAM" id="SSF56796">
    <property type="entry name" value="Dehydroquinate synthase-like"/>
    <property type="match status" value="1"/>
</dbReference>
<accession>A0A2V4DSP1</accession>
<keyword evidence="9" id="KW-0862">Zinc</keyword>
<dbReference type="InterPro" id="IPR018211">
    <property type="entry name" value="ADH_Fe_CS"/>
</dbReference>
<dbReference type="AlphaFoldDB" id="A0A2V4DSP1"/>
<evidence type="ECO:0000256" key="11">
    <source>
        <dbReference type="PIRSR" id="PIRSR000112-3"/>
    </source>
</evidence>
<comment type="similarity">
    <text evidence="1">Belongs to the iron-containing alcohol dehydrogenase family.</text>
</comment>
<evidence type="ECO:0000259" key="12">
    <source>
        <dbReference type="Pfam" id="PF00465"/>
    </source>
</evidence>
<dbReference type="InterPro" id="IPR016205">
    <property type="entry name" value="Glycerol_DH"/>
</dbReference>